<reference evidence="1" key="1">
    <citation type="submission" date="2022-04" db="EMBL/GenBank/DDBJ databases">
        <title>Chromosome-scale genome assembly of Holotrichia oblita Faldermann.</title>
        <authorList>
            <person name="Rongchong L."/>
        </authorList>
    </citation>
    <scope>NUCLEOTIDE SEQUENCE</scope>
    <source>
        <strain evidence="1">81SQS9</strain>
    </source>
</reference>
<keyword evidence="2" id="KW-1185">Reference proteome</keyword>
<name>A0ACB9SY65_HOLOL</name>
<protein>
    <submittedName>
        <fullName evidence="1">Uncharacterized protein</fullName>
    </submittedName>
</protein>
<dbReference type="Proteomes" id="UP001056778">
    <property type="component" value="Chromosome 6"/>
</dbReference>
<comment type="caution">
    <text evidence="1">The sequence shown here is derived from an EMBL/GenBank/DDBJ whole genome shotgun (WGS) entry which is preliminary data.</text>
</comment>
<sequence>MYPEDQVDYRSFTTHTTRIVERFLNTGNVAKGKSTGRPTVATPDVLNNVNERVAENPHISVRRLSQQIVSDTNNEGDPSRRLREATTTQEPENHQKDIHEGSGTGRRGPFKKRQTTNVDVEAPTPMYKSDIECNIVHSNASARNEENEKKILFEITGRRVIDVSYFMKQLLGMGRHTPFDCTVADMELIKETRRGMVSELHLKCKFCNLEKSIRTEENAIYDINTAITMATLSIGIGYAQMDEVMATVDIPFMSPNTYKEMYEKVADKVHISAWKSMTLAAEEEKMLALQVGDVNKDGIPYITVICDGAWSKRSYRSNYNAASGAACIIGAKTGKLLFLGIKNKYCCICAKANFSKENLPSHRCFRNWDGPSTAMEAEIIVEGFRKSVELYGLIYKRMVGDGDSSVHKRLLQEKPYGFQLVEKVECRNHLLRNMCTNLREVSKRTKSSSTSHTVPIYLRKVLQNSITRIRAAIQKAIMHRTKEITSIEEKIENLNCDILNSISHVFGEHEKCKEIGYFCTGQTKENEKNLVPAMKECGQYTDIRQCLYRLIHNSSSLLTNMDTNAAENYNAVLCKFVGGKRINFSLRGSYHVRAEAAALSYNSKGELSPDFRRYL</sequence>
<proteinExistence type="predicted"/>
<accession>A0ACB9SY65</accession>
<evidence type="ECO:0000313" key="1">
    <source>
        <dbReference type="EMBL" id="KAI4459471.1"/>
    </source>
</evidence>
<organism evidence="1 2">
    <name type="scientific">Holotrichia oblita</name>
    <name type="common">Chafer beetle</name>
    <dbReference type="NCBI Taxonomy" id="644536"/>
    <lineage>
        <taxon>Eukaryota</taxon>
        <taxon>Metazoa</taxon>
        <taxon>Ecdysozoa</taxon>
        <taxon>Arthropoda</taxon>
        <taxon>Hexapoda</taxon>
        <taxon>Insecta</taxon>
        <taxon>Pterygota</taxon>
        <taxon>Neoptera</taxon>
        <taxon>Endopterygota</taxon>
        <taxon>Coleoptera</taxon>
        <taxon>Polyphaga</taxon>
        <taxon>Scarabaeiformia</taxon>
        <taxon>Scarabaeidae</taxon>
        <taxon>Melolonthinae</taxon>
        <taxon>Holotrichia</taxon>
    </lineage>
</organism>
<dbReference type="EMBL" id="CM043020">
    <property type="protein sequence ID" value="KAI4459471.1"/>
    <property type="molecule type" value="Genomic_DNA"/>
</dbReference>
<gene>
    <name evidence="1" type="ORF">MML48_6g00014224</name>
</gene>
<evidence type="ECO:0000313" key="2">
    <source>
        <dbReference type="Proteomes" id="UP001056778"/>
    </source>
</evidence>